<feature type="compositionally biased region" description="Basic residues" evidence="10">
    <location>
        <begin position="646"/>
        <end position="656"/>
    </location>
</feature>
<gene>
    <name evidence="11" type="ORF">BU23DRAFT_548748</name>
</gene>
<dbReference type="Pfam" id="PF04410">
    <property type="entry name" value="Gar1"/>
    <property type="match status" value="1"/>
</dbReference>
<evidence type="ECO:0000256" key="8">
    <source>
        <dbReference type="ARBA" id="ARBA00023242"/>
    </source>
</evidence>
<dbReference type="GO" id="GO:0003723">
    <property type="term" value="F:RNA binding"/>
    <property type="evidence" value="ECO:0007669"/>
    <property type="project" value="UniProtKB-KW"/>
</dbReference>
<keyword evidence="12" id="KW-1185">Reference proteome</keyword>
<organism evidence="11 12">
    <name type="scientific">Bimuria novae-zelandiae CBS 107.79</name>
    <dbReference type="NCBI Taxonomy" id="1447943"/>
    <lineage>
        <taxon>Eukaryota</taxon>
        <taxon>Fungi</taxon>
        <taxon>Dikarya</taxon>
        <taxon>Ascomycota</taxon>
        <taxon>Pezizomycotina</taxon>
        <taxon>Dothideomycetes</taxon>
        <taxon>Pleosporomycetidae</taxon>
        <taxon>Pleosporales</taxon>
        <taxon>Massarineae</taxon>
        <taxon>Didymosphaeriaceae</taxon>
        <taxon>Bimuria</taxon>
    </lineage>
</organism>
<feature type="compositionally biased region" description="Low complexity" evidence="10">
    <location>
        <begin position="845"/>
        <end position="856"/>
    </location>
</feature>
<feature type="compositionally biased region" description="Basic and acidic residues" evidence="10">
    <location>
        <begin position="553"/>
        <end position="591"/>
    </location>
</feature>
<evidence type="ECO:0000256" key="1">
    <source>
        <dbReference type="ARBA" id="ARBA00004123"/>
    </source>
</evidence>
<feature type="region of interest" description="Disordered" evidence="10">
    <location>
        <begin position="770"/>
        <end position="869"/>
    </location>
</feature>
<sequence length="869" mass="93076">MADFEPPAKKARLDMDASGSGPQDLGLDAPGSPVDDLDDDFYETSVAQDTAVSPQDALHRGALEESKGDAPPTATEPVSAAAQIPGLGHWGEPSAQQQQHVQAGHDGGSEDGELSDEENFYSEVNPDAPVAAQPPPQVPGDEPQSVDGVVDASAAAALVPDGEVPKSLKRKASSIAEEDPDATLVDAPAVPAPVTTDETPHTKQEDDSKAEFLEAAAANKGNKDAEWELDSQASSSSSSNSSSDDSSSDEDGEASDDGELLSPTEMAKRLLEGDMDEDDAAASKTAKVRTQNEVDETYVKPDINIIDDTKITELGTVESIVDNVVVIKASISGDYHVLEAGSALCLENRTVIGQVSETIGRVQDPRYSVGFADPAEIAALNITKDTPIYYVDEHSTFVFTEPLRAQKHTDASGQYDEEAKVQEFSDDEQEAEHKRNLKAQKKQRAQGADEVPFNPPTGPSAYRERSPPNPSAYTGGGLKYSDDEDEDLGMYKPLARPDRFEDIVGAGAPVEDRSHVRRGMMRGGRGGWMDRGRGFRGRGGGGRGDRGGMGGGHRGDRGDHRGGFGGQRGDRGDRGGMGRGSSRGDRGDRGGRPFGGSPERLTRQEEQQQQRRTPLPPQQDVRPNFRAQFSPAGSPPRQDMGPSPRGNKKRNKKRNRRERERERREQEREQRERSSQPPAATNASAFASNNAQSNGGWNPAPAAAPVSAVSYAQPTTAPPVQAATNYYVNPSVFPQQTPAAPAPAPAPPPQQANQAQALAQWIQMAAYFQQAQQAQAAQGLQAQAAPPPPPPPQPQAQAYPQYAQPQQQPQAQYGYQQYQQYQQPPAPHAPTPTPPADPRLQHHNAQQQQPAQASPSIQDILRALGQASS</sequence>
<feature type="compositionally biased region" description="Low complexity" evidence="10">
    <location>
        <begin position="795"/>
        <end position="823"/>
    </location>
</feature>
<dbReference type="PANTHER" id="PTHR31633:SF1">
    <property type="entry name" value="H_ACA RIBONUCLEOPROTEIN COMPLEX NON-CORE SUBUNIT NAF1"/>
    <property type="match status" value="1"/>
</dbReference>
<evidence type="ECO:0000313" key="12">
    <source>
        <dbReference type="Proteomes" id="UP000800036"/>
    </source>
</evidence>
<dbReference type="SUPFAM" id="SSF50447">
    <property type="entry name" value="Translation proteins"/>
    <property type="match status" value="1"/>
</dbReference>
<evidence type="ECO:0000256" key="9">
    <source>
        <dbReference type="ARBA" id="ARBA00076743"/>
    </source>
</evidence>
<evidence type="ECO:0000256" key="2">
    <source>
        <dbReference type="ARBA" id="ARBA00009801"/>
    </source>
</evidence>
<dbReference type="FunFam" id="2.40.10.230:FF:000002">
    <property type="entry name" value="H/ACA ribonucleoprotein complex non-core subunit NAF1"/>
    <property type="match status" value="1"/>
</dbReference>
<feature type="compositionally biased region" description="Low complexity" evidence="10">
    <location>
        <begin position="679"/>
        <end position="703"/>
    </location>
</feature>
<dbReference type="AlphaFoldDB" id="A0A6A5VRF5"/>
<keyword evidence="6" id="KW-0597">Phosphoprotein</keyword>
<evidence type="ECO:0000256" key="10">
    <source>
        <dbReference type="SAM" id="MobiDB-lite"/>
    </source>
</evidence>
<dbReference type="GO" id="GO:0005634">
    <property type="term" value="C:nucleus"/>
    <property type="evidence" value="ECO:0007669"/>
    <property type="project" value="UniProtKB-SubCell"/>
</dbReference>
<feature type="compositionally biased region" description="Basic and acidic residues" evidence="10">
    <location>
        <begin position="600"/>
        <end position="609"/>
    </location>
</feature>
<feature type="compositionally biased region" description="Pro residues" evidence="10">
    <location>
        <begin position="824"/>
        <end position="837"/>
    </location>
</feature>
<dbReference type="InterPro" id="IPR040309">
    <property type="entry name" value="Naf1"/>
</dbReference>
<dbReference type="OrthoDB" id="21550at2759"/>
<evidence type="ECO:0000256" key="3">
    <source>
        <dbReference type="ARBA" id="ARBA00021438"/>
    </source>
</evidence>
<name>A0A6A5VRF5_9PLEO</name>
<feature type="compositionally biased region" description="Basic and acidic residues" evidence="10">
    <location>
        <begin position="1"/>
        <end position="15"/>
    </location>
</feature>
<protein>
    <recommendedName>
        <fullName evidence="3">H/ACA ribonucleoprotein complex non-core subunit NAF1</fullName>
    </recommendedName>
    <alternativeName>
        <fullName evidence="9">Nuclear assembly factor 1</fullName>
    </alternativeName>
</protein>
<keyword evidence="8" id="KW-0539">Nucleus</keyword>
<feature type="region of interest" description="Disordered" evidence="10">
    <location>
        <begin position="1"/>
        <end position="262"/>
    </location>
</feature>
<feature type="region of interest" description="Disordered" evidence="10">
    <location>
        <begin position="517"/>
        <end position="703"/>
    </location>
</feature>
<feature type="compositionally biased region" description="Acidic residues" evidence="10">
    <location>
        <begin position="109"/>
        <end position="120"/>
    </location>
</feature>
<dbReference type="GO" id="GO:0001522">
    <property type="term" value="P:pseudouridine synthesis"/>
    <property type="evidence" value="ECO:0007669"/>
    <property type="project" value="InterPro"/>
</dbReference>
<dbReference type="InterPro" id="IPR038664">
    <property type="entry name" value="Gar1/Naf1_Cbf5-bd_sf"/>
</dbReference>
<dbReference type="InterPro" id="IPR009000">
    <property type="entry name" value="Transl_B-barrel_sf"/>
</dbReference>
<dbReference type="GO" id="GO:0000493">
    <property type="term" value="P:box H/ACA snoRNP assembly"/>
    <property type="evidence" value="ECO:0007669"/>
    <property type="project" value="InterPro"/>
</dbReference>
<evidence type="ECO:0000313" key="11">
    <source>
        <dbReference type="EMBL" id="KAF1979525.1"/>
    </source>
</evidence>
<reference evidence="11" key="1">
    <citation type="journal article" date="2020" name="Stud. Mycol.">
        <title>101 Dothideomycetes genomes: a test case for predicting lifestyles and emergence of pathogens.</title>
        <authorList>
            <person name="Haridas S."/>
            <person name="Albert R."/>
            <person name="Binder M."/>
            <person name="Bloem J."/>
            <person name="Labutti K."/>
            <person name="Salamov A."/>
            <person name="Andreopoulos B."/>
            <person name="Baker S."/>
            <person name="Barry K."/>
            <person name="Bills G."/>
            <person name="Bluhm B."/>
            <person name="Cannon C."/>
            <person name="Castanera R."/>
            <person name="Culley D."/>
            <person name="Daum C."/>
            <person name="Ezra D."/>
            <person name="Gonzalez J."/>
            <person name="Henrissat B."/>
            <person name="Kuo A."/>
            <person name="Liang C."/>
            <person name="Lipzen A."/>
            <person name="Lutzoni F."/>
            <person name="Magnuson J."/>
            <person name="Mondo S."/>
            <person name="Nolan M."/>
            <person name="Ohm R."/>
            <person name="Pangilinan J."/>
            <person name="Park H.-J."/>
            <person name="Ramirez L."/>
            <person name="Alfaro M."/>
            <person name="Sun H."/>
            <person name="Tritt A."/>
            <person name="Yoshinaga Y."/>
            <person name="Zwiers L.-H."/>
            <person name="Turgeon B."/>
            <person name="Goodwin S."/>
            <person name="Spatafora J."/>
            <person name="Crous P."/>
            <person name="Grigoriev I."/>
        </authorList>
    </citation>
    <scope>NUCLEOTIDE SEQUENCE</scope>
    <source>
        <strain evidence="11">CBS 107.79</strain>
    </source>
</reference>
<keyword evidence="4" id="KW-0690">Ribosome biogenesis</keyword>
<feature type="compositionally biased region" description="Gly residues" evidence="10">
    <location>
        <begin position="537"/>
        <end position="552"/>
    </location>
</feature>
<feature type="compositionally biased region" description="Pro residues" evidence="10">
    <location>
        <begin position="785"/>
        <end position="794"/>
    </location>
</feature>
<feature type="region of interest" description="Disordered" evidence="10">
    <location>
        <begin position="408"/>
        <end position="490"/>
    </location>
</feature>
<dbReference type="InterPro" id="IPR007504">
    <property type="entry name" value="H/ACA_rnp_Gar1/Naf1"/>
</dbReference>
<feature type="compositionally biased region" description="Basic residues" evidence="10">
    <location>
        <begin position="435"/>
        <end position="444"/>
    </location>
</feature>
<feature type="compositionally biased region" description="Basic and acidic residues" evidence="10">
    <location>
        <begin position="198"/>
        <end position="212"/>
    </location>
</feature>
<dbReference type="GO" id="GO:0006364">
    <property type="term" value="P:rRNA processing"/>
    <property type="evidence" value="ECO:0007669"/>
    <property type="project" value="UniProtKB-KW"/>
</dbReference>
<dbReference type="PANTHER" id="PTHR31633">
    <property type="entry name" value="H/ACA RIBONUCLEOPROTEIN COMPLEX NON-CORE SUBUNIT NAF1"/>
    <property type="match status" value="1"/>
</dbReference>
<feature type="non-terminal residue" evidence="11">
    <location>
        <position position="869"/>
    </location>
</feature>
<evidence type="ECO:0000256" key="5">
    <source>
        <dbReference type="ARBA" id="ARBA00022552"/>
    </source>
</evidence>
<evidence type="ECO:0000256" key="4">
    <source>
        <dbReference type="ARBA" id="ARBA00022517"/>
    </source>
</evidence>
<evidence type="ECO:0000256" key="7">
    <source>
        <dbReference type="ARBA" id="ARBA00022884"/>
    </source>
</evidence>
<evidence type="ECO:0000256" key="6">
    <source>
        <dbReference type="ARBA" id="ARBA00022553"/>
    </source>
</evidence>
<keyword evidence="7" id="KW-0694">RNA-binding</keyword>
<feature type="compositionally biased region" description="Low complexity" evidence="10">
    <location>
        <begin position="770"/>
        <end position="784"/>
    </location>
</feature>
<dbReference type="Gene3D" id="2.40.10.230">
    <property type="entry name" value="Probable tRNA pseudouridine synthase domain"/>
    <property type="match status" value="1"/>
</dbReference>
<feature type="compositionally biased region" description="Basic and acidic residues" evidence="10">
    <location>
        <begin position="57"/>
        <end position="68"/>
    </location>
</feature>
<feature type="compositionally biased region" description="Pro residues" evidence="10">
    <location>
        <begin position="740"/>
        <end position="750"/>
    </location>
</feature>
<feature type="compositionally biased region" description="Acidic residues" evidence="10">
    <location>
        <begin position="246"/>
        <end position="259"/>
    </location>
</feature>
<feature type="compositionally biased region" description="Low complexity" evidence="10">
    <location>
        <begin position="230"/>
        <end position="245"/>
    </location>
</feature>
<dbReference type="Proteomes" id="UP000800036">
    <property type="component" value="Unassembled WGS sequence"/>
</dbReference>
<feature type="compositionally biased region" description="Basic and acidic residues" evidence="10">
    <location>
        <begin position="657"/>
        <end position="674"/>
    </location>
</feature>
<accession>A0A6A5VRF5</accession>
<proteinExistence type="inferred from homology"/>
<feature type="region of interest" description="Disordered" evidence="10">
    <location>
        <begin position="731"/>
        <end position="757"/>
    </location>
</feature>
<comment type="similarity">
    <text evidence="2">Belongs to the NAF1 family.</text>
</comment>
<keyword evidence="5" id="KW-0698">rRNA processing</keyword>
<feature type="compositionally biased region" description="Low complexity" evidence="10">
    <location>
        <begin position="145"/>
        <end position="159"/>
    </location>
</feature>
<dbReference type="EMBL" id="ML976657">
    <property type="protein sequence ID" value="KAF1979525.1"/>
    <property type="molecule type" value="Genomic_DNA"/>
</dbReference>
<dbReference type="GO" id="GO:0005732">
    <property type="term" value="C:sno(s)RNA-containing ribonucleoprotein complex"/>
    <property type="evidence" value="ECO:0007669"/>
    <property type="project" value="InterPro"/>
</dbReference>
<comment type="subcellular location">
    <subcellularLocation>
        <location evidence="1">Nucleus</location>
    </subcellularLocation>
</comment>